<dbReference type="AlphaFoldDB" id="A0A0J0XQJ7"/>
<evidence type="ECO:0000313" key="1">
    <source>
        <dbReference type="EMBL" id="KLT43352.1"/>
    </source>
</evidence>
<name>A0A0J0XQJ7_9TREE</name>
<dbReference type="EMBL" id="KQ087196">
    <property type="protein sequence ID" value="KLT43352.1"/>
    <property type="molecule type" value="Genomic_DNA"/>
</dbReference>
<organism evidence="1 2">
    <name type="scientific">Cutaneotrichosporon oleaginosum</name>
    <dbReference type="NCBI Taxonomy" id="879819"/>
    <lineage>
        <taxon>Eukaryota</taxon>
        <taxon>Fungi</taxon>
        <taxon>Dikarya</taxon>
        <taxon>Basidiomycota</taxon>
        <taxon>Agaricomycotina</taxon>
        <taxon>Tremellomycetes</taxon>
        <taxon>Trichosporonales</taxon>
        <taxon>Trichosporonaceae</taxon>
        <taxon>Cutaneotrichosporon</taxon>
    </lineage>
</organism>
<gene>
    <name evidence="1" type="ORF">CC85DRAFT_301551</name>
</gene>
<sequence>MLTLPRPTGPRTYRALRRRVHLAGFPALLPLLAPVFARPVHVHTHVHRVRGRSDLDPVQVGLLLLDRLAFVPATLGEA</sequence>
<evidence type="ECO:0000313" key="2">
    <source>
        <dbReference type="Proteomes" id="UP000053611"/>
    </source>
</evidence>
<reference evidence="1 2" key="1">
    <citation type="submission" date="2015-03" db="EMBL/GenBank/DDBJ databases">
        <title>Genomics and transcriptomics of the oil-accumulating basidiomycete yeast T. oleaginosus allow insights into substrate utilization and the diverse evolutionary trajectories of mating systems in fungi.</title>
        <authorList>
            <consortium name="DOE Joint Genome Institute"/>
            <person name="Kourist R."/>
            <person name="Kracht O."/>
            <person name="Bracharz F."/>
            <person name="Lipzen A."/>
            <person name="Nolan M."/>
            <person name="Ohm R."/>
            <person name="Grigoriev I."/>
            <person name="Sun S."/>
            <person name="Heitman J."/>
            <person name="Bruck T."/>
            <person name="Nowrousian M."/>
        </authorList>
    </citation>
    <scope>NUCLEOTIDE SEQUENCE [LARGE SCALE GENOMIC DNA]</scope>
    <source>
        <strain evidence="1 2">IBC0246</strain>
    </source>
</reference>
<keyword evidence="2" id="KW-1185">Reference proteome</keyword>
<dbReference type="RefSeq" id="XP_018279843.1">
    <property type="nucleotide sequence ID" value="XM_018425307.1"/>
</dbReference>
<proteinExistence type="predicted"/>
<accession>A0A0J0XQJ7</accession>
<dbReference type="GeneID" id="28985910"/>
<protein>
    <submittedName>
        <fullName evidence="1">Uncharacterized protein</fullName>
    </submittedName>
</protein>
<dbReference type="Proteomes" id="UP000053611">
    <property type="component" value="Unassembled WGS sequence"/>
</dbReference>